<organism evidence="2 3">
    <name type="scientific">Actinomyces bovis</name>
    <dbReference type="NCBI Taxonomy" id="1658"/>
    <lineage>
        <taxon>Bacteria</taxon>
        <taxon>Bacillati</taxon>
        <taxon>Actinomycetota</taxon>
        <taxon>Actinomycetes</taxon>
        <taxon>Actinomycetales</taxon>
        <taxon>Actinomycetaceae</taxon>
        <taxon>Actinomyces</taxon>
    </lineage>
</organism>
<keyword evidence="1" id="KW-0812">Transmembrane</keyword>
<dbReference type="EMBL" id="UAPQ01000006">
    <property type="protein sequence ID" value="SPT53136.1"/>
    <property type="molecule type" value="Genomic_DNA"/>
</dbReference>
<dbReference type="Proteomes" id="UP000250006">
    <property type="component" value="Unassembled WGS sequence"/>
</dbReference>
<feature type="transmembrane region" description="Helical" evidence="1">
    <location>
        <begin position="36"/>
        <end position="67"/>
    </location>
</feature>
<feature type="transmembrane region" description="Helical" evidence="1">
    <location>
        <begin position="389"/>
        <end position="422"/>
    </location>
</feature>
<feature type="transmembrane region" description="Helical" evidence="1">
    <location>
        <begin position="353"/>
        <end position="377"/>
    </location>
</feature>
<keyword evidence="3" id="KW-1185">Reference proteome</keyword>
<reference evidence="2 3" key="1">
    <citation type="submission" date="2018-06" db="EMBL/GenBank/DDBJ databases">
        <authorList>
            <consortium name="Pathogen Informatics"/>
            <person name="Doyle S."/>
        </authorList>
    </citation>
    <scope>NUCLEOTIDE SEQUENCE [LARGE SCALE GENOMIC DNA]</scope>
    <source>
        <strain evidence="2 3">NCTC11535</strain>
    </source>
</reference>
<evidence type="ECO:0008006" key="4">
    <source>
        <dbReference type="Google" id="ProtNLM"/>
    </source>
</evidence>
<feature type="transmembrane region" description="Helical" evidence="1">
    <location>
        <begin position="79"/>
        <end position="100"/>
    </location>
</feature>
<feature type="transmembrane region" description="Helical" evidence="1">
    <location>
        <begin position="207"/>
        <end position="224"/>
    </location>
</feature>
<proteinExistence type="predicted"/>
<evidence type="ECO:0000313" key="3">
    <source>
        <dbReference type="Proteomes" id="UP000250006"/>
    </source>
</evidence>
<evidence type="ECO:0000313" key="2">
    <source>
        <dbReference type="EMBL" id="SPT53136.1"/>
    </source>
</evidence>
<feature type="transmembrane region" description="Helical" evidence="1">
    <location>
        <begin position="112"/>
        <end position="131"/>
    </location>
</feature>
<protein>
    <recommendedName>
        <fullName evidence="4">Lipid A core - O-antigen ligase and related enzymes</fullName>
    </recommendedName>
</protein>
<accession>A0ABY1VN75</accession>
<comment type="caution">
    <text evidence="2">The sequence shown here is derived from an EMBL/GenBank/DDBJ whole genome shotgun (WGS) entry which is preliminary data.</text>
</comment>
<feature type="transmembrane region" description="Helical" evidence="1">
    <location>
        <begin position="236"/>
        <end position="261"/>
    </location>
</feature>
<name>A0ABY1VN75_9ACTO</name>
<evidence type="ECO:0000256" key="1">
    <source>
        <dbReference type="SAM" id="Phobius"/>
    </source>
</evidence>
<gene>
    <name evidence="2" type="ORF">NCTC11535_00796</name>
</gene>
<feature type="transmembrane region" description="Helical" evidence="1">
    <location>
        <begin position="138"/>
        <end position="157"/>
    </location>
</feature>
<keyword evidence="1" id="KW-1133">Transmembrane helix</keyword>
<sequence length="451" mass="49325">MTSFQTSAMAGVDSPYRRVRQTFRRWNRPDVSASEWWFAVILLVLIGLRLKLPGGVNFGNVLAVLALPITWQTVRRSKLFTILSTLTIIALLSGFVLLMLHLHWATFVRSEMITSIFLVTLFPAVAAAIAWGAERLTLPMAVAAYSAGLTFIGVRNIPTTPNPWKYVLGYPTTVLVLALVDRSPRWVQLLALVGLAGLWAINDSRSILGYMAMIIALLIWQFLAEKFVIKARTPRFLAAFQVSVLGALMTVVMIAIVTAAASGLLGDSAKARTQAQASSSTNVVLSARPEAAATWGLLKHRPEGFGLGIKPGYDDERAAMYEMHGIEYDPENGYVYNYIFGHGVELHSSTSDLWAATGIPGIALALFCFCLVIAALVRNLGSFHLSPWLFFVAIGALWDTFFSPLITSAPGIAVTIGALLAMRPLSQQADLVRGTGPLRDDIKFSRIRRRS</sequence>
<keyword evidence="1" id="KW-0472">Membrane</keyword>